<evidence type="ECO:0000256" key="2">
    <source>
        <dbReference type="RuleBase" id="RU003875"/>
    </source>
</evidence>
<gene>
    <name evidence="4" type="ORF">E5163_10965</name>
</gene>
<dbReference type="CDD" id="cd01043">
    <property type="entry name" value="DPS"/>
    <property type="match status" value="1"/>
</dbReference>
<dbReference type="Proteomes" id="UP000308054">
    <property type="component" value="Unassembled WGS sequence"/>
</dbReference>
<dbReference type="EMBL" id="SRXW01000003">
    <property type="protein sequence ID" value="TGY88334.1"/>
    <property type="molecule type" value="Genomic_DNA"/>
</dbReference>
<dbReference type="GO" id="GO:0008199">
    <property type="term" value="F:ferric iron binding"/>
    <property type="evidence" value="ECO:0007669"/>
    <property type="project" value="InterPro"/>
</dbReference>
<accession>A0A4S2GYZ7</accession>
<protein>
    <submittedName>
        <fullName evidence="4">DNA starvation/stationary phase protection protein</fullName>
    </submittedName>
</protein>
<sequence>MTRALDTQAGNEQKPHISVADDVARKRLSDQLAMIVADTYMLLVKTQGYHWNVAGPLFVSIHELTESQYEDIFRAADDLAERIRALGHKSPGSYREFAEVTAIEDDDGEPKTAKQMVEALAADNEQIARRMMQASDIAADLGDKVTEDMLIGRMHRHEQNAWMLRAIAADESASRSVG</sequence>
<name>A0A4S2GYZ7_9PROT</name>
<comment type="caution">
    <text evidence="4">The sequence shown here is derived from an EMBL/GenBank/DDBJ whole genome shotgun (WGS) entry which is preliminary data.</text>
</comment>
<feature type="domain" description="Ferritin/DPS" evidence="3">
    <location>
        <begin position="30"/>
        <end position="169"/>
    </location>
</feature>
<proteinExistence type="inferred from homology"/>
<dbReference type="InterPro" id="IPR012347">
    <property type="entry name" value="Ferritin-like"/>
</dbReference>
<dbReference type="PANTHER" id="PTHR42932">
    <property type="entry name" value="GENERAL STRESS PROTEIN 20U"/>
    <property type="match status" value="1"/>
</dbReference>
<evidence type="ECO:0000313" key="4">
    <source>
        <dbReference type="EMBL" id="TGY88334.1"/>
    </source>
</evidence>
<dbReference type="AlphaFoldDB" id="A0A4S2GYZ7"/>
<dbReference type="InterPro" id="IPR009078">
    <property type="entry name" value="Ferritin-like_SF"/>
</dbReference>
<dbReference type="PRINTS" id="PR01346">
    <property type="entry name" value="HELNAPAPROT"/>
</dbReference>
<dbReference type="InterPro" id="IPR008331">
    <property type="entry name" value="Ferritin_DPS_dom"/>
</dbReference>
<dbReference type="PIRSF" id="PIRSF005900">
    <property type="entry name" value="Dps"/>
    <property type="match status" value="1"/>
</dbReference>
<dbReference type="RefSeq" id="WP_135996180.1">
    <property type="nucleotide sequence ID" value="NZ_CP071057.1"/>
</dbReference>
<organism evidence="4 5">
    <name type="scientific">Marinicauda algicola</name>
    <dbReference type="NCBI Taxonomy" id="2029849"/>
    <lineage>
        <taxon>Bacteria</taxon>
        <taxon>Pseudomonadati</taxon>
        <taxon>Pseudomonadota</taxon>
        <taxon>Alphaproteobacteria</taxon>
        <taxon>Maricaulales</taxon>
        <taxon>Maricaulaceae</taxon>
        <taxon>Marinicauda</taxon>
    </lineage>
</organism>
<evidence type="ECO:0000256" key="1">
    <source>
        <dbReference type="ARBA" id="ARBA00009497"/>
    </source>
</evidence>
<dbReference type="SUPFAM" id="SSF47240">
    <property type="entry name" value="Ferritin-like"/>
    <property type="match status" value="1"/>
</dbReference>
<dbReference type="Pfam" id="PF00210">
    <property type="entry name" value="Ferritin"/>
    <property type="match status" value="1"/>
</dbReference>
<reference evidence="4 5" key="1">
    <citation type="journal article" date="2017" name="Int. J. Syst. Evol. Microbiol.">
        <title>Marinicauda algicola sp. nov., isolated from a marine red alga Rhodosorus marinus.</title>
        <authorList>
            <person name="Jeong S.E."/>
            <person name="Jeon S.H."/>
            <person name="Chun B.H."/>
            <person name="Kim D.W."/>
            <person name="Jeon C.O."/>
        </authorList>
    </citation>
    <scope>NUCLEOTIDE SEQUENCE [LARGE SCALE GENOMIC DNA]</scope>
    <source>
        <strain evidence="4 5">JCM 31718</strain>
    </source>
</reference>
<comment type="similarity">
    <text evidence="1 2">Belongs to the Dps family.</text>
</comment>
<dbReference type="Gene3D" id="1.20.1260.10">
    <property type="match status" value="1"/>
</dbReference>
<dbReference type="InterPro" id="IPR002177">
    <property type="entry name" value="DPS_DNA-bd"/>
</dbReference>
<dbReference type="PANTHER" id="PTHR42932:SF3">
    <property type="entry name" value="DNA PROTECTION DURING STARVATION PROTEIN"/>
    <property type="match status" value="1"/>
</dbReference>
<dbReference type="OrthoDB" id="9797687at2"/>
<evidence type="ECO:0000313" key="5">
    <source>
        <dbReference type="Proteomes" id="UP000308054"/>
    </source>
</evidence>
<evidence type="ECO:0000259" key="3">
    <source>
        <dbReference type="Pfam" id="PF00210"/>
    </source>
</evidence>
<keyword evidence="5" id="KW-1185">Reference proteome</keyword>